<dbReference type="Proteomes" id="UP000009138">
    <property type="component" value="Unassembled WGS sequence"/>
</dbReference>
<reference evidence="1 2" key="1">
    <citation type="journal article" date="2009" name="PLoS Genet.">
        <title>Genomic analysis of the basal lineage fungus Rhizopus oryzae reveals a whole-genome duplication.</title>
        <authorList>
            <person name="Ma L.-J."/>
            <person name="Ibrahim A.S."/>
            <person name="Skory C."/>
            <person name="Grabherr M.G."/>
            <person name="Burger G."/>
            <person name="Butler M."/>
            <person name="Elias M."/>
            <person name="Idnurm A."/>
            <person name="Lang B.F."/>
            <person name="Sone T."/>
            <person name="Abe A."/>
            <person name="Calvo S.E."/>
            <person name="Corrochano L.M."/>
            <person name="Engels R."/>
            <person name="Fu J."/>
            <person name="Hansberg W."/>
            <person name="Kim J.-M."/>
            <person name="Kodira C.D."/>
            <person name="Koehrsen M.J."/>
            <person name="Liu B."/>
            <person name="Miranda-Saavedra D."/>
            <person name="O'Leary S."/>
            <person name="Ortiz-Castellanos L."/>
            <person name="Poulter R."/>
            <person name="Rodriguez-Romero J."/>
            <person name="Ruiz-Herrera J."/>
            <person name="Shen Y.-Q."/>
            <person name="Zeng Q."/>
            <person name="Galagan J."/>
            <person name="Birren B.W."/>
            <person name="Cuomo C.A."/>
            <person name="Wickes B.L."/>
        </authorList>
    </citation>
    <scope>NUCLEOTIDE SEQUENCE [LARGE SCALE GENOMIC DNA]</scope>
    <source>
        <strain evidence="2">RA 99-880 / ATCC MYA-4621 / FGSC 9543 / NRRL 43880</strain>
    </source>
</reference>
<proteinExistence type="predicted"/>
<dbReference type="RefSeq" id="XP_067511658.1">
    <property type="nucleotide sequence ID" value="XM_067655557.1"/>
</dbReference>
<dbReference type="AlphaFoldDB" id="I1BJ82"/>
<keyword evidence="2" id="KW-1185">Reference proteome</keyword>
<evidence type="ECO:0000313" key="1">
    <source>
        <dbReference type="EMBL" id="EIE76262.1"/>
    </source>
</evidence>
<dbReference type="OrthoDB" id="2221171at2759"/>
<name>I1BJ82_RHIO9</name>
<evidence type="ECO:0000313" key="2">
    <source>
        <dbReference type="Proteomes" id="UP000009138"/>
    </source>
</evidence>
<dbReference type="VEuPathDB" id="FungiDB:RO3G_00966"/>
<dbReference type="EMBL" id="CH476732">
    <property type="protein sequence ID" value="EIE76262.1"/>
    <property type="molecule type" value="Genomic_DNA"/>
</dbReference>
<sequence length="63" mass="7348">MALRKETKGVSFRVSPSKLNCIRSVTASVFRIMHPDKSDIASNLILQQYFQARRHNHYKITEQ</sequence>
<gene>
    <name evidence="1" type="ORF">RO3G_00966</name>
</gene>
<accession>I1BJ82</accession>
<dbReference type="GeneID" id="93607938"/>
<dbReference type="InParanoid" id="I1BJ82"/>
<protein>
    <submittedName>
        <fullName evidence="1">Uncharacterized protein</fullName>
    </submittedName>
</protein>
<organism evidence="1 2">
    <name type="scientific">Rhizopus delemar (strain RA 99-880 / ATCC MYA-4621 / FGSC 9543 / NRRL 43880)</name>
    <name type="common">Mucormycosis agent</name>
    <name type="synonym">Rhizopus arrhizus var. delemar</name>
    <dbReference type="NCBI Taxonomy" id="246409"/>
    <lineage>
        <taxon>Eukaryota</taxon>
        <taxon>Fungi</taxon>
        <taxon>Fungi incertae sedis</taxon>
        <taxon>Mucoromycota</taxon>
        <taxon>Mucoromycotina</taxon>
        <taxon>Mucoromycetes</taxon>
        <taxon>Mucorales</taxon>
        <taxon>Mucorineae</taxon>
        <taxon>Rhizopodaceae</taxon>
        <taxon>Rhizopus</taxon>
    </lineage>
</organism>